<evidence type="ECO:0000313" key="3">
    <source>
        <dbReference type="Proteomes" id="UP000254771"/>
    </source>
</evidence>
<protein>
    <submittedName>
        <fullName evidence="2">Uncharacterized protein</fullName>
    </submittedName>
</protein>
<dbReference type="EMBL" id="QFXE01000015">
    <property type="protein sequence ID" value="RDH84359.1"/>
    <property type="molecule type" value="Genomic_DNA"/>
</dbReference>
<gene>
    <name evidence="2" type="ORF">DIZ78_12525</name>
</gene>
<organism evidence="2 3">
    <name type="scientific">endosymbiont of Escarpia spicata</name>
    <dbReference type="NCBI Taxonomy" id="2200908"/>
    <lineage>
        <taxon>Bacteria</taxon>
        <taxon>Pseudomonadati</taxon>
        <taxon>Pseudomonadota</taxon>
        <taxon>Gammaproteobacteria</taxon>
        <taxon>sulfur-oxidizing symbionts</taxon>
    </lineage>
</organism>
<evidence type="ECO:0000313" key="2">
    <source>
        <dbReference type="EMBL" id="RDH84359.1"/>
    </source>
</evidence>
<comment type="caution">
    <text evidence="2">The sequence shown here is derived from an EMBL/GenBank/DDBJ whole genome shotgun (WGS) entry which is preliminary data.</text>
</comment>
<keyword evidence="3" id="KW-1185">Reference proteome</keyword>
<evidence type="ECO:0000256" key="1">
    <source>
        <dbReference type="SAM" id="Phobius"/>
    </source>
</evidence>
<sequence>MDWMKILAAAGVVMMLFFMWPAYKHWSQNGPKAEKGDWQAVVLPLAAIVGFVVLLIMMVR</sequence>
<feature type="transmembrane region" description="Helical" evidence="1">
    <location>
        <begin position="40"/>
        <end position="59"/>
    </location>
</feature>
<proteinExistence type="predicted"/>
<accession>A0A370DHF9</accession>
<keyword evidence="1" id="KW-0472">Membrane</keyword>
<dbReference type="AlphaFoldDB" id="A0A370DHF9"/>
<reference evidence="2 3" key="1">
    <citation type="journal article" date="2018" name="ISME J.">
        <title>Endosymbiont genomes yield clues of tubeworm success.</title>
        <authorList>
            <person name="Li Y."/>
            <person name="Liles M.R."/>
            <person name="Halanych K.M."/>
        </authorList>
    </citation>
    <scope>NUCLEOTIDE SEQUENCE [LARGE SCALE GENOMIC DNA]</scope>
    <source>
        <strain evidence="2">A1462</strain>
    </source>
</reference>
<dbReference type="Proteomes" id="UP000254771">
    <property type="component" value="Unassembled WGS sequence"/>
</dbReference>
<keyword evidence="1" id="KW-1133">Transmembrane helix</keyword>
<name>A0A370DHF9_9GAMM</name>
<keyword evidence="1" id="KW-0812">Transmembrane</keyword>